<comment type="caution">
    <text evidence="2">The sequence shown here is derived from an EMBL/GenBank/DDBJ whole genome shotgun (WGS) entry which is preliminary data.</text>
</comment>
<protein>
    <recommendedName>
        <fullName evidence="4">Secreted protein</fullName>
    </recommendedName>
</protein>
<evidence type="ECO:0000313" key="3">
    <source>
        <dbReference type="Proteomes" id="UP001165430"/>
    </source>
</evidence>
<sequence>MKNKIIQILFSGAPLMFCSISFSSSGQATVEPAPGSGSNTGLAKIVDCNWWFTGDKKLCMSENANPCTETDCF</sequence>
<organism evidence="2 3">
    <name type="scientific">Belliella alkalica</name>
    <dbReference type="NCBI Taxonomy" id="1730871"/>
    <lineage>
        <taxon>Bacteria</taxon>
        <taxon>Pseudomonadati</taxon>
        <taxon>Bacteroidota</taxon>
        <taxon>Cytophagia</taxon>
        <taxon>Cytophagales</taxon>
        <taxon>Cyclobacteriaceae</taxon>
        <taxon>Belliella</taxon>
    </lineage>
</organism>
<dbReference type="EMBL" id="JAKZGO010000005">
    <property type="protein sequence ID" value="MCH7413534.1"/>
    <property type="molecule type" value="Genomic_DNA"/>
</dbReference>
<reference evidence="2" key="1">
    <citation type="submission" date="2022-03" db="EMBL/GenBank/DDBJ databases">
        <title>De novo assembled genomes of Belliella spp. (Cyclobacteriaceae) strains.</title>
        <authorList>
            <person name="Szabo A."/>
            <person name="Korponai K."/>
            <person name="Felfoldi T."/>
        </authorList>
    </citation>
    <scope>NUCLEOTIDE SEQUENCE</scope>
    <source>
        <strain evidence="2">DSM 111903</strain>
    </source>
</reference>
<keyword evidence="1" id="KW-0732">Signal</keyword>
<feature type="signal peptide" evidence="1">
    <location>
        <begin position="1"/>
        <end position="28"/>
    </location>
</feature>
<evidence type="ECO:0000256" key="1">
    <source>
        <dbReference type="SAM" id="SignalP"/>
    </source>
</evidence>
<evidence type="ECO:0008006" key="4">
    <source>
        <dbReference type="Google" id="ProtNLM"/>
    </source>
</evidence>
<accession>A0ABS9VAS8</accession>
<name>A0ABS9VAS8_9BACT</name>
<feature type="chain" id="PRO_5045838109" description="Secreted protein" evidence="1">
    <location>
        <begin position="29"/>
        <end position="73"/>
    </location>
</feature>
<keyword evidence="3" id="KW-1185">Reference proteome</keyword>
<dbReference type="RefSeq" id="WP_241411371.1">
    <property type="nucleotide sequence ID" value="NZ_JAKZGO010000005.1"/>
</dbReference>
<dbReference type="Proteomes" id="UP001165430">
    <property type="component" value="Unassembled WGS sequence"/>
</dbReference>
<proteinExistence type="predicted"/>
<gene>
    <name evidence="2" type="ORF">MM213_08570</name>
</gene>
<evidence type="ECO:0000313" key="2">
    <source>
        <dbReference type="EMBL" id="MCH7413534.1"/>
    </source>
</evidence>